<dbReference type="GO" id="GO:0003677">
    <property type="term" value="F:DNA binding"/>
    <property type="evidence" value="ECO:0007669"/>
    <property type="project" value="InterPro"/>
</dbReference>
<dbReference type="Gene3D" id="1.10.260.40">
    <property type="entry name" value="lambda repressor-like DNA-binding domains"/>
    <property type="match status" value="1"/>
</dbReference>
<dbReference type="SMART" id="SM00530">
    <property type="entry name" value="HTH_XRE"/>
    <property type="match status" value="1"/>
</dbReference>
<feature type="domain" description="HTH cro/C1-type" evidence="1">
    <location>
        <begin position="27"/>
        <end position="84"/>
    </location>
</feature>
<evidence type="ECO:0000313" key="3">
    <source>
        <dbReference type="Proteomes" id="UP000548476"/>
    </source>
</evidence>
<organism evidence="2 3">
    <name type="scientific">Phytomonospora endophytica</name>
    <dbReference type="NCBI Taxonomy" id="714109"/>
    <lineage>
        <taxon>Bacteria</taxon>
        <taxon>Bacillati</taxon>
        <taxon>Actinomycetota</taxon>
        <taxon>Actinomycetes</taxon>
        <taxon>Micromonosporales</taxon>
        <taxon>Micromonosporaceae</taxon>
        <taxon>Phytomonospora</taxon>
    </lineage>
</organism>
<sequence>MDRTELATVLRNARARVDPDDVGLPHRRRRQVPGLRREEVARLAGVSVEYVVRLEQARAPKPSEQVLAALSRALRMGDDDRDLLYRLAGSEPPTAGFVPRTVRPSVRRILDRMTGMPALVLSAASDVLAQNVLAATLLGDFAAMPPRERNIIRGRFLGGGLAGSLDPEEDEASAAHCVGCLRAAQARYPRDPELAALVAELRSGSERFDELWRTGRGGRRRPVTATIRHPEYGPVDLDGDVLLVPEADQCVVVYSAERGTRGAEVLDRIRGAAHAASHF</sequence>
<keyword evidence="3" id="KW-1185">Reference proteome</keyword>
<dbReference type="InterPro" id="IPR041413">
    <property type="entry name" value="MLTR_LBD"/>
</dbReference>
<accession>A0A841FVR3</accession>
<dbReference type="CDD" id="cd00093">
    <property type="entry name" value="HTH_XRE"/>
    <property type="match status" value="1"/>
</dbReference>
<protein>
    <submittedName>
        <fullName evidence="2">Transcriptional regulator with XRE-family HTH domain</fullName>
    </submittedName>
</protein>
<dbReference type="PANTHER" id="PTHR35010">
    <property type="entry name" value="BLL4672 PROTEIN-RELATED"/>
    <property type="match status" value="1"/>
</dbReference>
<dbReference type="Gene3D" id="3.30.450.180">
    <property type="match status" value="1"/>
</dbReference>
<dbReference type="RefSeq" id="WP_184792954.1">
    <property type="nucleotide sequence ID" value="NZ_BONT01000104.1"/>
</dbReference>
<reference evidence="2 3" key="1">
    <citation type="submission" date="2020-08" db="EMBL/GenBank/DDBJ databases">
        <title>Genomic Encyclopedia of Type Strains, Phase IV (KMG-IV): sequencing the most valuable type-strain genomes for metagenomic binning, comparative biology and taxonomic classification.</title>
        <authorList>
            <person name="Goeker M."/>
        </authorList>
    </citation>
    <scope>NUCLEOTIDE SEQUENCE [LARGE SCALE GENOMIC DNA]</scope>
    <source>
        <strain evidence="2 3">YIM 65646</strain>
    </source>
</reference>
<dbReference type="SUPFAM" id="SSF47413">
    <property type="entry name" value="lambda repressor-like DNA-binding domains"/>
    <property type="match status" value="1"/>
</dbReference>
<dbReference type="PANTHER" id="PTHR35010:SF2">
    <property type="entry name" value="BLL4672 PROTEIN"/>
    <property type="match status" value="1"/>
</dbReference>
<evidence type="ECO:0000259" key="1">
    <source>
        <dbReference type="PROSITE" id="PS50943"/>
    </source>
</evidence>
<proteinExistence type="predicted"/>
<dbReference type="AlphaFoldDB" id="A0A841FVR3"/>
<dbReference type="Pfam" id="PF17765">
    <property type="entry name" value="MLTR_LBD"/>
    <property type="match status" value="1"/>
</dbReference>
<evidence type="ECO:0000313" key="2">
    <source>
        <dbReference type="EMBL" id="MBB6039874.1"/>
    </source>
</evidence>
<dbReference type="PROSITE" id="PS50943">
    <property type="entry name" value="HTH_CROC1"/>
    <property type="match status" value="1"/>
</dbReference>
<comment type="caution">
    <text evidence="2">The sequence shown here is derived from an EMBL/GenBank/DDBJ whole genome shotgun (WGS) entry which is preliminary data.</text>
</comment>
<dbReference type="Pfam" id="PF13560">
    <property type="entry name" value="HTH_31"/>
    <property type="match status" value="1"/>
</dbReference>
<dbReference type="EMBL" id="JACHGT010000027">
    <property type="protein sequence ID" value="MBB6039874.1"/>
    <property type="molecule type" value="Genomic_DNA"/>
</dbReference>
<dbReference type="InterPro" id="IPR001387">
    <property type="entry name" value="Cro/C1-type_HTH"/>
</dbReference>
<name>A0A841FVR3_9ACTN</name>
<gene>
    <name evidence="2" type="ORF">HNR73_007773</name>
</gene>
<dbReference type="Proteomes" id="UP000548476">
    <property type="component" value="Unassembled WGS sequence"/>
</dbReference>
<dbReference type="InterPro" id="IPR010982">
    <property type="entry name" value="Lambda_DNA-bd_dom_sf"/>
</dbReference>